<organism evidence="2 3">
    <name type="scientific">Phyllosticta citribraziliensis</name>
    <dbReference type="NCBI Taxonomy" id="989973"/>
    <lineage>
        <taxon>Eukaryota</taxon>
        <taxon>Fungi</taxon>
        <taxon>Dikarya</taxon>
        <taxon>Ascomycota</taxon>
        <taxon>Pezizomycotina</taxon>
        <taxon>Dothideomycetes</taxon>
        <taxon>Dothideomycetes incertae sedis</taxon>
        <taxon>Botryosphaeriales</taxon>
        <taxon>Phyllostictaceae</taxon>
        <taxon>Phyllosticta</taxon>
    </lineage>
</organism>
<dbReference type="EMBL" id="JBBPEH010000006">
    <property type="protein sequence ID" value="KAK7536822.1"/>
    <property type="molecule type" value="Genomic_DNA"/>
</dbReference>
<dbReference type="Proteomes" id="UP001360953">
    <property type="component" value="Unassembled WGS sequence"/>
</dbReference>
<name>A0ABR1LST3_9PEZI</name>
<dbReference type="GeneID" id="92036534"/>
<dbReference type="RefSeq" id="XP_066654973.1">
    <property type="nucleotide sequence ID" value="XM_066803628.1"/>
</dbReference>
<evidence type="ECO:0000259" key="1">
    <source>
        <dbReference type="PROSITE" id="PS50097"/>
    </source>
</evidence>
<reference evidence="2 3" key="1">
    <citation type="submission" date="2024-04" db="EMBL/GenBank/DDBJ databases">
        <title>Phyllosticta paracitricarpa is synonymous to the EU quarantine fungus P. citricarpa based on phylogenomic analyses.</title>
        <authorList>
            <consortium name="Lawrence Berkeley National Laboratory"/>
            <person name="Van ingen-buijs V.A."/>
            <person name="Van westerhoven A.C."/>
            <person name="Haridas S."/>
            <person name="Skiadas P."/>
            <person name="Martin F."/>
            <person name="Groenewald J.Z."/>
            <person name="Crous P.W."/>
            <person name="Seidl M.F."/>
        </authorList>
    </citation>
    <scope>NUCLEOTIDE SEQUENCE [LARGE SCALE GENOMIC DNA]</scope>
    <source>
        <strain evidence="2 3">CPC 17464</strain>
    </source>
</reference>
<dbReference type="SUPFAM" id="SSF54695">
    <property type="entry name" value="POZ domain"/>
    <property type="match status" value="1"/>
</dbReference>
<gene>
    <name evidence="2" type="ORF">J3D65DRAFT_676895</name>
</gene>
<sequence length="229" mass="26350">MTPPPLDLVIAAQQKFRRLLSQGIGMNLELRVGTGRATESVKIHKELLFLQCPIFKSILQWRKESNRDTKLLHFVEDHPLIIKALVSYLYEGRYDPPAPDATDSPLLFHLDLSDAAELWGLIRLKCVADECFMKILLDGPNDFGSLNAKLYAAHISARENHDLYRRVGKWMGNEQVKELVDNKDFRGLRERMWANLAVPVRKALQQERVIVYRSCFSVKASRRTGGHYY</sequence>
<evidence type="ECO:0000313" key="2">
    <source>
        <dbReference type="EMBL" id="KAK7536822.1"/>
    </source>
</evidence>
<comment type="caution">
    <text evidence="2">The sequence shown here is derived from an EMBL/GenBank/DDBJ whole genome shotgun (WGS) entry which is preliminary data.</text>
</comment>
<proteinExistence type="predicted"/>
<dbReference type="Gene3D" id="3.30.710.10">
    <property type="entry name" value="Potassium Channel Kv1.1, Chain A"/>
    <property type="match status" value="1"/>
</dbReference>
<protein>
    <recommendedName>
        <fullName evidence="1">BTB domain-containing protein</fullName>
    </recommendedName>
</protein>
<keyword evidence="3" id="KW-1185">Reference proteome</keyword>
<dbReference type="InterPro" id="IPR011333">
    <property type="entry name" value="SKP1/BTB/POZ_sf"/>
</dbReference>
<feature type="domain" description="BTB" evidence="1">
    <location>
        <begin position="26"/>
        <end position="98"/>
    </location>
</feature>
<dbReference type="PROSITE" id="PS50097">
    <property type="entry name" value="BTB"/>
    <property type="match status" value="1"/>
</dbReference>
<evidence type="ECO:0000313" key="3">
    <source>
        <dbReference type="Proteomes" id="UP001360953"/>
    </source>
</evidence>
<dbReference type="InterPro" id="IPR000210">
    <property type="entry name" value="BTB/POZ_dom"/>
</dbReference>
<accession>A0ABR1LST3</accession>